<dbReference type="InterPro" id="IPR013083">
    <property type="entry name" value="Znf_RING/FYVE/PHD"/>
</dbReference>
<dbReference type="GeneID" id="7823362"/>
<dbReference type="Pfam" id="PF00628">
    <property type="entry name" value="PHD"/>
    <property type="match status" value="1"/>
</dbReference>
<evidence type="ECO:0000313" key="10">
    <source>
        <dbReference type="Proteomes" id="UP000009168"/>
    </source>
</evidence>
<dbReference type="PANTHER" id="PTHR13793">
    <property type="entry name" value="PHD FINGER PROTEINS"/>
    <property type="match status" value="1"/>
</dbReference>
<dbReference type="PANTHER" id="PTHR13793:SF107">
    <property type="entry name" value="BROMODOMAIN-CONTAINING PROTEIN HOMOLOG"/>
    <property type="match status" value="1"/>
</dbReference>
<dbReference type="PROSITE" id="PS51805">
    <property type="entry name" value="EPHD"/>
    <property type="match status" value="1"/>
</dbReference>
<feature type="compositionally biased region" description="Polar residues" evidence="6">
    <location>
        <begin position="110"/>
        <end position="128"/>
    </location>
</feature>
<evidence type="ECO:0000256" key="1">
    <source>
        <dbReference type="ARBA" id="ARBA00022723"/>
    </source>
</evidence>
<dbReference type="PROSITE" id="PS50016">
    <property type="entry name" value="ZF_PHD_2"/>
    <property type="match status" value="2"/>
</dbReference>
<dbReference type="Gene3D" id="3.30.40.10">
    <property type="entry name" value="Zinc/RING finger domain, C3HC4 (zinc finger)"/>
    <property type="match status" value="3"/>
</dbReference>
<dbReference type="eggNOG" id="KOG0954">
    <property type="taxonomic scope" value="Eukaryota"/>
</dbReference>
<dbReference type="InterPro" id="IPR019787">
    <property type="entry name" value="Znf_PHD-finger"/>
</dbReference>
<protein>
    <submittedName>
        <fullName evidence="9">PHD zinc finger protein</fullName>
    </submittedName>
</protein>
<keyword evidence="5" id="KW-0175">Coiled coil</keyword>
<evidence type="ECO:0000259" key="7">
    <source>
        <dbReference type="PROSITE" id="PS50016"/>
    </source>
</evidence>
<dbReference type="PROSITE" id="PS01359">
    <property type="entry name" value="ZF_PHD_1"/>
    <property type="match status" value="1"/>
</dbReference>
<evidence type="ECO:0000256" key="3">
    <source>
        <dbReference type="ARBA" id="ARBA00022833"/>
    </source>
</evidence>
<feature type="region of interest" description="Disordered" evidence="6">
    <location>
        <begin position="1651"/>
        <end position="1693"/>
    </location>
</feature>
<dbReference type="Pfam" id="PF13832">
    <property type="entry name" value="zf-HC5HC2H_2"/>
    <property type="match status" value="1"/>
</dbReference>
<feature type="compositionally biased region" description="Acidic residues" evidence="6">
    <location>
        <begin position="55"/>
        <end position="80"/>
    </location>
</feature>
<evidence type="ECO:0000256" key="4">
    <source>
        <dbReference type="PROSITE-ProRule" id="PRU00146"/>
    </source>
</evidence>
<dbReference type="InterPro" id="IPR050701">
    <property type="entry name" value="Histone_Mod_Regulator"/>
</dbReference>
<feature type="region of interest" description="Disordered" evidence="6">
    <location>
        <begin position="643"/>
        <end position="662"/>
    </location>
</feature>
<feature type="region of interest" description="Disordered" evidence="6">
    <location>
        <begin position="257"/>
        <end position="280"/>
    </location>
</feature>
<dbReference type="RefSeq" id="XP_001023333.2">
    <property type="nucleotide sequence ID" value="XM_001023333.2"/>
</dbReference>
<dbReference type="eggNOG" id="KOG0955">
    <property type="taxonomic scope" value="Eukaryota"/>
</dbReference>
<feature type="compositionally biased region" description="Polar residues" evidence="6">
    <location>
        <begin position="36"/>
        <end position="49"/>
    </location>
</feature>
<feature type="compositionally biased region" description="Basic and acidic residues" evidence="6">
    <location>
        <begin position="544"/>
        <end position="565"/>
    </location>
</feature>
<dbReference type="SMART" id="SM00249">
    <property type="entry name" value="PHD"/>
    <property type="match status" value="3"/>
</dbReference>
<feature type="region of interest" description="Disordered" evidence="6">
    <location>
        <begin position="1"/>
        <end position="241"/>
    </location>
</feature>
<feature type="compositionally biased region" description="Basic and acidic residues" evidence="6">
    <location>
        <begin position="209"/>
        <end position="220"/>
    </location>
</feature>
<feature type="compositionally biased region" description="Low complexity" evidence="6">
    <location>
        <begin position="224"/>
        <end position="240"/>
    </location>
</feature>
<dbReference type="InterPro" id="IPR034732">
    <property type="entry name" value="EPHD"/>
</dbReference>
<sequence length="1836" mass="215719">MSDISSVSGETDSQLDNMFPQDEEEDVEGQDKPINSIANNFRNNQMQIENSKEESDLDFDSEDDDNYADDADSDIFDDELKDSKLKQLSNGNKAEYKQSNNRKVDYDSALNDSNSVSQSGIQLKTQNSCKKKPKNLSKTKEYNSYGNKQNKQNKHHSNQDDQEEYDSEEHQQDEDDALEEEEESQGEDNEKENQDDFYNESFLQSSDNLDNRENLDKSSDDLDLSFSNQTSRQATSQQQSIANVAIGKRKNSLKLNQFTMLGSPRASRKNSDILQKENSMIQVSKPSDKLKKQYRKYQELASLIPTLRYFEWYETTAFQNKLLPIKFLTAASFWFMVCAEYFPRKMAYQKEEDIIKDLRNRIDKMYMEIINRTGKQQNQKSNSSNNLNQFQSASNLQNDDKSEDSIIQENEDLKTQNESGGANNHQEENTNKEFEINQNEDSKPQYQENKESNSREKQNKLNLDISVEGENCSNHQEYDQNNDFQKEQIQKDQQVNTKVLDKNNIEKQYQTEYIDEQLQYTQSNSSSFKKAQTQYYSKLSQLISDKEPSASSKDRSKDSNTKLGDDQESSQITCSEQNGILYKINEDSTQQINIEKEAKNETLKEAFEEAVTEKIQEQLNNLEQFINDFQQNNFISQSQILEESHKENQISHSNNQNQQKAEIKNQDENENLKNEQKNSLKNQLNSLDKQINFIIDQNQTKEINQVKLNYINKHAYTFEDEVYIIQNRLFLLETLNYFQIMEESSNEEKLIQLKNIELEKIINLLIIRYQQQYEQNNKEFENLKLRIKEDFEQERRINDVQSLDFNDILIDLNTMNPIEKEYIKFLESKQQLDYSQSIQIMQQQQNILGDLPDQAIVGQQSLKSQGSTKQVLIKHSEETRCQVCNECDYADNDLIVFCSRCNMSVHQKCYGIASLPQEDWICDACISFGPNAKYLRCALCTKRGGALKRSKMPVKTNFFEHLNTDYHSYLKNLPEEFSDQPEVYDTSLWENDKKRSTNKSPQNDENQEETELYFDFQYQNKVYPPEEIQKYEPKSKNIWIHLTCALWIQECYFEERSSLNMIRGIENIDKKRFLLTCLICKQKKSGCCIQCAKGKCSASFHPECARRAGLSLEVRHLEKVTHLVFCQRHTPLKLRRILEQKEKKYKDEIQKFCRSIEKYNETYFNEYKAKEKQKAFKPSKTLLKKALKDQEREEKEFMKQFSLYLLETPQNNFVINLSKEYDDFEESIIAYHVVDINRPKQQHLRTQISKNDDIWKTIEFNEYPPIHLFKLYKKLIKSKKVEFKNIFNSLKRIKDKEQEELFIKQQKQMKKEQQMLKKEMLRQEKEKKKMLQKQKQLEGLNPRKILHTENDNIESSQINQTNELSFLDDETSKMQLSQSIQQIQRAIQPKRKYNKQKKNNILENNASSNENGYSYIQNESNVNQSQNGDLRFNQQSHLNADTSNYNQEIENSNAFPDIVSASSDFPLKSKSKDKKSQKIKEKQNEKHIKNYKNIDSQQSLDKQKNLKKKLNKHRSKGEYQLNSQGEEQFVLNKSAKSVQGEDDDEKLYCYCQKPYNEGEFMIQCQNCEEWFHFECIGYIGTDTEAEDIDFFCNECDVDGKLFQSKEEYERFFDPQQALYSTYKQLKNKITTPSFRQKLILERKDLASANSIHSSTNLKSEKKKDKKTTSGLQENESNSLSKSKASNTANSSQDLANKKLQSNEQALLSQLIQISENQMKKQQEKSNGVMEVELVNQQIPKNNHNDQDKELYEELQESFSDIMNSSQEENNRIEKTISIEKEDNEEESLELLYEEFTDSYIKQNNIILEEVSTIIKLRKLEDGSIILVEDQNIQPQE</sequence>
<dbReference type="InterPro" id="IPR019786">
    <property type="entry name" value="Zinc_finger_PHD-type_CS"/>
</dbReference>
<dbReference type="InParanoid" id="I7MLU5"/>
<keyword evidence="3" id="KW-0862">Zinc</keyword>
<dbReference type="GO" id="GO:0006357">
    <property type="term" value="P:regulation of transcription by RNA polymerase II"/>
    <property type="evidence" value="ECO:0007669"/>
    <property type="project" value="TreeGrafter"/>
</dbReference>
<evidence type="ECO:0000313" key="9">
    <source>
        <dbReference type="EMBL" id="EAS03088.2"/>
    </source>
</evidence>
<dbReference type="GO" id="GO:0008270">
    <property type="term" value="F:zinc ion binding"/>
    <property type="evidence" value="ECO:0007669"/>
    <property type="project" value="UniProtKB-KW"/>
</dbReference>
<gene>
    <name evidence="9" type="ORF">TTHERM_00444700</name>
</gene>
<accession>I7MLU5</accession>
<feature type="compositionally biased region" description="Basic and acidic residues" evidence="6">
    <location>
        <begin position="425"/>
        <end position="458"/>
    </location>
</feature>
<organism evidence="9 10">
    <name type="scientific">Tetrahymena thermophila (strain SB210)</name>
    <dbReference type="NCBI Taxonomy" id="312017"/>
    <lineage>
        <taxon>Eukaryota</taxon>
        <taxon>Sar</taxon>
        <taxon>Alveolata</taxon>
        <taxon>Ciliophora</taxon>
        <taxon>Intramacronucleata</taxon>
        <taxon>Oligohymenophorea</taxon>
        <taxon>Hymenostomatida</taxon>
        <taxon>Tetrahymenina</taxon>
        <taxon>Tetrahymenidae</taxon>
        <taxon>Tetrahymena</taxon>
    </lineage>
</organism>
<dbReference type="OrthoDB" id="313399at2759"/>
<dbReference type="InterPro" id="IPR001965">
    <property type="entry name" value="Znf_PHD"/>
</dbReference>
<evidence type="ECO:0000259" key="8">
    <source>
        <dbReference type="PROSITE" id="PS51805"/>
    </source>
</evidence>
<feature type="domain" description="PHD-type" evidence="7">
    <location>
        <begin position="878"/>
        <end position="928"/>
    </location>
</feature>
<feature type="compositionally biased region" description="Basic residues" evidence="6">
    <location>
        <begin position="1505"/>
        <end position="1515"/>
    </location>
</feature>
<feature type="region of interest" description="Disordered" evidence="6">
    <location>
        <begin position="373"/>
        <end position="401"/>
    </location>
</feature>
<dbReference type="CDD" id="cd15495">
    <property type="entry name" value="PHD_ATX3_4_5_like"/>
    <property type="match status" value="1"/>
</dbReference>
<keyword evidence="10" id="KW-1185">Reference proteome</keyword>
<reference evidence="10" key="1">
    <citation type="journal article" date="2006" name="PLoS Biol.">
        <title>Macronuclear genome sequence of the ciliate Tetrahymena thermophila, a model eukaryote.</title>
        <authorList>
            <person name="Eisen J.A."/>
            <person name="Coyne R.S."/>
            <person name="Wu M."/>
            <person name="Wu D."/>
            <person name="Thiagarajan M."/>
            <person name="Wortman J.R."/>
            <person name="Badger J.H."/>
            <person name="Ren Q."/>
            <person name="Amedeo P."/>
            <person name="Jones K.M."/>
            <person name="Tallon L.J."/>
            <person name="Delcher A.L."/>
            <person name="Salzberg S.L."/>
            <person name="Silva J.C."/>
            <person name="Haas B.J."/>
            <person name="Majoros W.H."/>
            <person name="Farzad M."/>
            <person name="Carlton J.M."/>
            <person name="Smith R.K. Jr."/>
            <person name="Garg J."/>
            <person name="Pearlman R.E."/>
            <person name="Karrer K.M."/>
            <person name="Sun L."/>
            <person name="Manning G."/>
            <person name="Elde N.C."/>
            <person name="Turkewitz A.P."/>
            <person name="Asai D.J."/>
            <person name="Wilkes D.E."/>
            <person name="Wang Y."/>
            <person name="Cai H."/>
            <person name="Collins K."/>
            <person name="Stewart B.A."/>
            <person name="Lee S.R."/>
            <person name="Wilamowska K."/>
            <person name="Weinberg Z."/>
            <person name="Ruzzo W.L."/>
            <person name="Wloga D."/>
            <person name="Gaertig J."/>
            <person name="Frankel J."/>
            <person name="Tsao C.-C."/>
            <person name="Gorovsky M.A."/>
            <person name="Keeling P.J."/>
            <person name="Waller R.F."/>
            <person name="Patron N.J."/>
            <person name="Cherry J.M."/>
            <person name="Stover N.A."/>
            <person name="Krieger C.J."/>
            <person name="del Toro C."/>
            <person name="Ryder H.F."/>
            <person name="Williamson S.C."/>
            <person name="Barbeau R.A."/>
            <person name="Hamilton E.P."/>
            <person name="Orias E."/>
        </authorList>
    </citation>
    <scope>NUCLEOTIDE SEQUENCE [LARGE SCALE GENOMIC DNA]</scope>
    <source>
        <strain evidence="10">SB210</strain>
    </source>
</reference>
<name>I7MLU5_TETTS</name>
<feature type="compositionally biased region" description="Low complexity" evidence="6">
    <location>
        <begin position="1668"/>
        <end position="1692"/>
    </location>
</feature>
<feature type="compositionally biased region" description="Low complexity" evidence="6">
    <location>
        <begin position="650"/>
        <end position="659"/>
    </location>
</feature>
<evidence type="ECO:0000256" key="2">
    <source>
        <dbReference type="ARBA" id="ARBA00022771"/>
    </source>
</evidence>
<feature type="region of interest" description="Disordered" evidence="6">
    <location>
        <begin position="413"/>
        <end position="458"/>
    </location>
</feature>
<dbReference type="KEGG" id="tet:TTHERM_00444700"/>
<feature type="compositionally biased region" description="Low complexity" evidence="6">
    <location>
        <begin position="375"/>
        <end position="397"/>
    </location>
</feature>
<dbReference type="SUPFAM" id="SSF57903">
    <property type="entry name" value="FYVE/PHD zinc finger"/>
    <property type="match status" value="2"/>
</dbReference>
<keyword evidence="2 4" id="KW-0863">Zinc-finger</keyword>
<proteinExistence type="predicted"/>
<feature type="compositionally biased region" description="Acidic residues" evidence="6">
    <location>
        <begin position="160"/>
        <end position="198"/>
    </location>
</feature>
<dbReference type="STRING" id="312017.I7MLU5"/>
<feature type="region of interest" description="Disordered" evidence="6">
    <location>
        <begin position="1460"/>
        <end position="1516"/>
    </location>
</feature>
<feature type="compositionally biased region" description="Basic residues" evidence="6">
    <location>
        <begin position="1388"/>
        <end position="1398"/>
    </location>
</feature>
<feature type="compositionally biased region" description="Polar residues" evidence="6">
    <location>
        <begin position="1399"/>
        <end position="1414"/>
    </location>
</feature>
<feature type="region of interest" description="Disordered" evidence="6">
    <location>
        <begin position="542"/>
        <end position="574"/>
    </location>
</feature>
<feature type="domain" description="PHD-type" evidence="7">
    <location>
        <begin position="1546"/>
        <end position="1598"/>
    </location>
</feature>
<feature type="compositionally biased region" description="Polar residues" evidence="6">
    <location>
        <begin position="1"/>
        <end position="16"/>
    </location>
</feature>
<dbReference type="eggNOG" id="KOG1634">
    <property type="taxonomic scope" value="Eukaryota"/>
</dbReference>
<feature type="compositionally biased region" description="Basic and acidic residues" evidence="6">
    <location>
        <begin position="1474"/>
        <end position="1488"/>
    </location>
</feature>
<feature type="region of interest" description="Disordered" evidence="6">
    <location>
        <begin position="1387"/>
        <end position="1414"/>
    </location>
</feature>
<dbReference type="Proteomes" id="UP000009168">
    <property type="component" value="Unassembled WGS sequence"/>
</dbReference>
<dbReference type="CDD" id="cd15571">
    <property type="entry name" value="ePHD"/>
    <property type="match status" value="1"/>
</dbReference>
<evidence type="ECO:0000256" key="5">
    <source>
        <dbReference type="SAM" id="Coils"/>
    </source>
</evidence>
<dbReference type="InterPro" id="IPR042011">
    <property type="entry name" value="ATX3/4/5_PHD"/>
</dbReference>
<feature type="compositionally biased region" description="Polar residues" evidence="6">
    <location>
        <begin position="86"/>
        <end position="101"/>
    </location>
</feature>
<keyword evidence="1" id="KW-0479">Metal-binding</keyword>
<dbReference type="InterPro" id="IPR011011">
    <property type="entry name" value="Znf_FYVE_PHD"/>
</dbReference>
<feature type="domain" description="PHD-type" evidence="8">
    <location>
        <begin position="1017"/>
        <end position="1130"/>
    </location>
</feature>
<evidence type="ECO:0000256" key="6">
    <source>
        <dbReference type="SAM" id="MobiDB-lite"/>
    </source>
</evidence>
<dbReference type="EMBL" id="GG662504">
    <property type="protein sequence ID" value="EAS03088.2"/>
    <property type="molecule type" value="Genomic_DNA"/>
</dbReference>
<dbReference type="Pfam" id="PF13831">
    <property type="entry name" value="PHD_2"/>
    <property type="match status" value="1"/>
</dbReference>
<feature type="coiled-coil region" evidence="5">
    <location>
        <begin position="1303"/>
        <end position="1333"/>
    </location>
</feature>